<dbReference type="GO" id="GO:0016787">
    <property type="term" value="F:hydrolase activity"/>
    <property type="evidence" value="ECO:0007669"/>
    <property type="project" value="UniProtKB-KW"/>
</dbReference>
<keyword evidence="5" id="KW-0051">Antiviral defense</keyword>
<evidence type="ECO:0000256" key="2">
    <source>
        <dbReference type="ARBA" id="ARBA00022801"/>
    </source>
</evidence>
<dbReference type="EMBL" id="CP017675">
    <property type="protein sequence ID" value="APB33684.1"/>
    <property type="molecule type" value="Genomic_DNA"/>
</dbReference>
<gene>
    <name evidence="7" type="ORF">GlitD10_1363</name>
</gene>
<evidence type="ECO:0000313" key="8">
    <source>
        <dbReference type="Proteomes" id="UP000180235"/>
    </source>
</evidence>
<dbReference type="InterPro" id="IPR054712">
    <property type="entry name" value="Cas3-like_dom"/>
</dbReference>
<keyword evidence="3" id="KW-0347">Helicase</keyword>
<dbReference type="GO" id="GO:0004386">
    <property type="term" value="F:helicase activity"/>
    <property type="evidence" value="ECO:0007669"/>
    <property type="project" value="UniProtKB-KW"/>
</dbReference>
<evidence type="ECO:0000256" key="3">
    <source>
        <dbReference type="ARBA" id="ARBA00022806"/>
    </source>
</evidence>
<dbReference type="GO" id="GO:0005524">
    <property type="term" value="F:ATP binding"/>
    <property type="evidence" value="ECO:0007669"/>
    <property type="project" value="UniProtKB-KW"/>
</dbReference>
<organism evidence="7 8">
    <name type="scientific">Gloeomargarita lithophora Alchichica-D10</name>
    <dbReference type="NCBI Taxonomy" id="1188229"/>
    <lineage>
        <taxon>Bacteria</taxon>
        <taxon>Bacillati</taxon>
        <taxon>Cyanobacteriota</taxon>
        <taxon>Cyanophyceae</taxon>
        <taxon>Gloeomargaritales</taxon>
        <taxon>Gloeomargaritaceae</taxon>
        <taxon>Gloeomargarita</taxon>
    </lineage>
</organism>
<sequence>MIPAHRNKVLAKIKHQLDQKLPCHVISTQVVEAGIDIDFPVVFRQIAPLDSIIQAAGRCNREKSKDSYEDAVFQVFDLADSNYPSSDYKNRTNITRVILEKYDLNFHLLDAINEYFLVAYSQLAGDRYNIQQLRKDLKFEQVSSTFRIIDDGYQFSVFVPWQDGEYILNSLDLNKALTEEDWRRLQSYTINLPKSLEDLASKSLCGLYVWSRDMYNDDFGATSEIESFVV</sequence>
<feature type="domain" description="CRISPR-associated nuclease/helicase Cas3" evidence="6">
    <location>
        <begin position="4"/>
        <end position="63"/>
    </location>
</feature>
<evidence type="ECO:0000256" key="1">
    <source>
        <dbReference type="ARBA" id="ARBA00022741"/>
    </source>
</evidence>
<dbReference type="AlphaFoldDB" id="A0A1J0ACL9"/>
<evidence type="ECO:0000256" key="5">
    <source>
        <dbReference type="ARBA" id="ARBA00023118"/>
    </source>
</evidence>
<keyword evidence="8" id="KW-1185">Reference proteome</keyword>
<name>A0A1J0ACL9_9CYAN</name>
<dbReference type="GO" id="GO:0051607">
    <property type="term" value="P:defense response to virus"/>
    <property type="evidence" value="ECO:0007669"/>
    <property type="project" value="UniProtKB-KW"/>
</dbReference>
<dbReference type="KEGG" id="glt:GlitD10_1363"/>
<reference evidence="7 8" key="1">
    <citation type="submission" date="2016-10" db="EMBL/GenBank/DDBJ databases">
        <title>Description of Gloeomargarita lithophora gen. nov., sp. nov., a thylakoid-bearing basal-branching cyanobacterium with intracellular carbonates, and proposal for Gloeomargaritales ord. nov.</title>
        <authorList>
            <person name="Moreira D."/>
            <person name="Tavera R."/>
            <person name="Benzerara K."/>
            <person name="Skouri-Panet F."/>
            <person name="Couradeau E."/>
            <person name="Gerard E."/>
            <person name="Loussert C."/>
            <person name="Novelo E."/>
            <person name="Zivanovic Y."/>
            <person name="Lopez-Garcia P."/>
        </authorList>
    </citation>
    <scope>NUCLEOTIDE SEQUENCE [LARGE SCALE GENOMIC DNA]</scope>
    <source>
        <strain evidence="7 8">D10</strain>
    </source>
</reference>
<proteinExistence type="predicted"/>
<evidence type="ECO:0000259" key="6">
    <source>
        <dbReference type="Pfam" id="PF22590"/>
    </source>
</evidence>
<dbReference type="Pfam" id="PF22590">
    <property type="entry name" value="Cas3-like_C_2"/>
    <property type="match status" value="1"/>
</dbReference>
<keyword evidence="1" id="KW-0547">Nucleotide-binding</keyword>
<dbReference type="SUPFAM" id="SSF52540">
    <property type="entry name" value="P-loop containing nucleoside triphosphate hydrolases"/>
    <property type="match status" value="1"/>
</dbReference>
<evidence type="ECO:0000313" key="7">
    <source>
        <dbReference type="EMBL" id="APB33684.1"/>
    </source>
</evidence>
<keyword evidence="4" id="KW-0067">ATP-binding</keyword>
<keyword evidence="2 7" id="KW-0378">Hydrolase</keyword>
<dbReference type="STRING" id="1188229.GlitD10_1363"/>
<dbReference type="Proteomes" id="UP000180235">
    <property type="component" value="Chromosome"/>
</dbReference>
<evidence type="ECO:0000256" key="4">
    <source>
        <dbReference type="ARBA" id="ARBA00022840"/>
    </source>
</evidence>
<protein>
    <submittedName>
        <fullName evidence="7">Metal dependent phosphohydrolase</fullName>
    </submittedName>
</protein>
<accession>A0A1J0ACL9</accession>
<dbReference type="InterPro" id="IPR027417">
    <property type="entry name" value="P-loop_NTPase"/>
</dbReference>